<dbReference type="InterPro" id="IPR050571">
    <property type="entry name" value="Class-IV_PLP-Dep_Aminotrnsfr"/>
</dbReference>
<dbReference type="STRING" id="1227739.Hsw_2310"/>
<evidence type="ECO:0008006" key="4">
    <source>
        <dbReference type="Google" id="ProtNLM"/>
    </source>
</evidence>
<name>W8F859_9BACT</name>
<dbReference type="PATRIC" id="fig|1227739.3.peg.2510"/>
<comment type="similarity">
    <text evidence="1">Belongs to the class-IV pyridoxal-phosphate-dependent aminotransferase family.</text>
</comment>
<dbReference type="InterPro" id="IPR043131">
    <property type="entry name" value="BCAT-like_N"/>
</dbReference>
<dbReference type="Proteomes" id="UP000019423">
    <property type="component" value="Chromosome"/>
</dbReference>
<sequence length="288" mass="31210">MVTDTSAFFAAMLVLYNGELLPADTVRLPLPNRGLYFNDGFFETLVWEPAGLRYLPYHVARMQRAATALSLELPATLASAAALTATVQQLIGTAPEPVQRLRLQLWRSGGGLYAPATTQPDWLLTTQPFAAVETPVLQCDFATTVRTHSSSVSFCKGPNALLYVLAAQERQRRRLDEVILLSHEGYVAETVAAALGWIRQKTIYAPTEAAGGVAGTRLAHLRTTAAALGLLWREGLYEPDELLRAEAVFTANVAGVRAVQQIGTVEFHSATHPLLRRLCLAEATTPGG</sequence>
<organism evidence="2 3">
    <name type="scientific">Hymenobacter swuensis DY53</name>
    <dbReference type="NCBI Taxonomy" id="1227739"/>
    <lineage>
        <taxon>Bacteria</taxon>
        <taxon>Pseudomonadati</taxon>
        <taxon>Bacteroidota</taxon>
        <taxon>Cytophagia</taxon>
        <taxon>Cytophagales</taxon>
        <taxon>Hymenobacteraceae</taxon>
        <taxon>Hymenobacter</taxon>
    </lineage>
</organism>
<evidence type="ECO:0000313" key="3">
    <source>
        <dbReference type="Proteomes" id="UP000019423"/>
    </source>
</evidence>
<dbReference type="SUPFAM" id="SSF56752">
    <property type="entry name" value="D-aminoacid aminotransferase-like PLP-dependent enzymes"/>
    <property type="match status" value="1"/>
</dbReference>
<dbReference type="EMBL" id="CP007145">
    <property type="protein sequence ID" value="AHJ97905.1"/>
    <property type="molecule type" value="Genomic_DNA"/>
</dbReference>
<accession>W8F859</accession>
<dbReference type="InterPro" id="IPR036038">
    <property type="entry name" value="Aminotransferase-like"/>
</dbReference>
<dbReference type="GO" id="GO:0003824">
    <property type="term" value="F:catalytic activity"/>
    <property type="evidence" value="ECO:0007669"/>
    <property type="project" value="InterPro"/>
</dbReference>
<dbReference type="InterPro" id="IPR001544">
    <property type="entry name" value="Aminotrans_IV"/>
</dbReference>
<dbReference type="InterPro" id="IPR043132">
    <property type="entry name" value="BCAT-like_C"/>
</dbReference>
<dbReference type="PANTHER" id="PTHR42743:SF13">
    <property type="entry name" value="P-LOOP CONTAINING NUCLEOSIDE TRIPHOSPHATE HYDROLASE PROTEIN"/>
    <property type="match status" value="1"/>
</dbReference>
<gene>
    <name evidence="2" type="ORF">Hsw_2310</name>
</gene>
<protein>
    <recommendedName>
        <fullName evidence="4">Aminotransferase class IV</fullName>
    </recommendedName>
</protein>
<dbReference type="Pfam" id="PF01063">
    <property type="entry name" value="Aminotran_4"/>
    <property type="match status" value="1"/>
</dbReference>
<dbReference type="AlphaFoldDB" id="W8F859"/>
<reference evidence="2 3" key="1">
    <citation type="submission" date="2014-01" db="EMBL/GenBank/DDBJ databases">
        <title>Complete genome sequence of ionizing-radiation resistance bacterium Hymenobacter swuensis DY53.</title>
        <authorList>
            <person name="Jung J.-H."/>
            <person name="Jeong S.-W."/>
            <person name="Joe M.-H."/>
            <person name="Cho y.-j."/>
            <person name="Kim M.-K."/>
            <person name="Lim S.-Y."/>
        </authorList>
    </citation>
    <scope>NUCLEOTIDE SEQUENCE [LARGE SCALE GENOMIC DNA]</scope>
    <source>
        <strain evidence="2 3">DY53</strain>
    </source>
</reference>
<dbReference type="PANTHER" id="PTHR42743">
    <property type="entry name" value="AMINO-ACID AMINOTRANSFERASE"/>
    <property type="match status" value="1"/>
</dbReference>
<proteinExistence type="inferred from homology"/>
<dbReference type="eggNOG" id="COG0115">
    <property type="taxonomic scope" value="Bacteria"/>
</dbReference>
<keyword evidence="3" id="KW-1185">Reference proteome</keyword>
<dbReference type="KEGG" id="hsw:Hsw_2310"/>
<evidence type="ECO:0000313" key="2">
    <source>
        <dbReference type="EMBL" id="AHJ97905.1"/>
    </source>
</evidence>
<dbReference type="HOGENOM" id="CLU_020844_2_0_10"/>
<evidence type="ECO:0000256" key="1">
    <source>
        <dbReference type="ARBA" id="ARBA00009320"/>
    </source>
</evidence>
<dbReference type="Gene3D" id="3.20.10.10">
    <property type="entry name" value="D-amino Acid Aminotransferase, subunit A, domain 2"/>
    <property type="match status" value="1"/>
</dbReference>
<dbReference type="Gene3D" id="3.30.470.10">
    <property type="match status" value="1"/>
</dbReference>
<dbReference type="GO" id="GO:0046394">
    <property type="term" value="P:carboxylic acid biosynthetic process"/>
    <property type="evidence" value="ECO:0007669"/>
    <property type="project" value="UniProtKB-ARBA"/>
</dbReference>